<protein>
    <submittedName>
        <fullName evidence="8">Outer membrane transport energization protein ExbD</fullName>
    </submittedName>
</protein>
<reference evidence="8 9" key="1">
    <citation type="submission" date="2013-01" db="EMBL/GenBank/DDBJ databases">
        <authorList>
            <person name="Fiebig A."/>
            <person name="Goeker M."/>
            <person name="Klenk H.-P.P."/>
        </authorList>
    </citation>
    <scope>NUCLEOTIDE SEQUENCE [LARGE SCALE GENOMIC DNA]</scope>
    <source>
        <strain evidence="8 9">DSM 17069</strain>
    </source>
</reference>
<keyword evidence="7" id="KW-0653">Protein transport</keyword>
<name>A0A0A0HKK8_9RHOB</name>
<comment type="caution">
    <text evidence="8">The sequence shown here is derived from an EMBL/GenBank/DDBJ whole genome shotgun (WGS) entry which is preliminary data.</text>
</comment>
<keyword evidence="5" id="KW-1133">Transmembrane helix</keyword>
<dbReference type="GO" id="GO:0022857">
    <property type="term" value="F:transmembrane transporter activity"/>
    <property type="evidence" value="ECO:0007669"/>
    <property type="project" value="InterPro"/>
</dbReference>
<evidence type="ECO:0000313" key="9">
    <source>
        <dbReference type="Proteomes" id="UP000030021"/>
    </source>
</evidence>
<evidence type="ECO:0000256" key="2">
    <source>
        <dbReference type="ARBA" id="ARBA00005811"/>
    </source>
</evidence>
<evidence type="ECO:0000256" key="1">
    <source>
        <dbReference type="ARBA" id="ARBA00004162"/>
    </source>
</evidence>
<dbReference type="eggNOG" id="COG0848">
    <property type="taxonomic scope" value="Bacteria"/>
</dbReference>
<evidence type="ECO:0000256" key="5">
    <source>
        <dbReference type="ARBA" id="ARBA00022989"/>
    </source>
</evidence>
<dbReference type="RefSeq" id="WP_052115210.1">
    <property type="nucleotide sequence ID" value="NZ_KN293975.1"/>
</dbReference>
<dbReference type="Pfam" id="PF02472">
    <property type="entry name" value="ExbD"/>
    <property type="match status" value="1"/>
</dbReference>
<sequence length="125" mass="13447">MPRAGFQRRKLSLTSLIDVIFLLLLFFMLSSTFAQFSEVDLATAGQGQTVSEARPIFLQLRAEELRINARAVPLDGLAAAIAPLAEGDTRVLISTDAGVSAQRLTDLLVALRGIPQLSVQVLVPS</sequence>
<evidence type="ECO:0000256" key="6">
    <source>
        <dbReference type="ARBA" id="ARBA00023136"/>
    </source>
</evidence>
<keyword evidence="7" id="KW-0813">Transport</keyword>
<dbReference type="HOGENOM" id="CLU_085305_3_5_5"/>
<proteinExistence type="inferred from homology"/>
<dbReference type="STRING" id="215743.ROSMUCSMR3_03641"/>
<keyword evidence="4 7" id="KW-0812">Transmembrane</keyword>
<dbReference type="PANTHER" id="PTHR30558">
    <property type="entry name" value="EXBD MEMBRANE COMPONENT OF PMF-DRIVEN MACROMOLECULE IMPORT SYSTEM"/>
    <property type="match status" value="1"/>
</dbReference>
<dbReference type="Proteomes" id="UP000030021">
    <property type="component" value="Unassembled WGS sequence"/>
</dbReference>
<dbReference type="EMBL" id="AONH01000016">
    <property type="protein sequence ID" value="KGM86703.1"/>
    <property type="molecule type" value="Genomic_DNA"/>
</dbReference>
<organism evidence="8 9">
    <name type="scientific">Roseovarius mucosus DSM 17069</name>
    <dbReference type="NCBI Taxonomy" id="1288298"/>
    <lineage>
        <taxon>Bacteria</taxon>
        <taxon>Pseudomonadati</taxon>
        <taxon>Pseudomonadota</taxon>
        <taxon>Alphaproteobacteria</taxon>
        <taxon>Rhodobacterales</taxon>
        <taxon>Roseobacteraceae</taxon>
        <taxon>Roseovarius</taxon>
    </lineage>
</organism>
<dbReference type="PATRIC" id="fig|1288298.3.peg.3009"/>
<dbReference type="OrthoDB" id="7727005at2"/>
<comment type="similarity">
    <text evidence="2 7">Belongs to the ExbD/TolR family.</text>
</comment>
<keyword evidence="3" id="KW-1003">Cell membrane</keyword>
<dbReference type="InterPro" id="IPR003400">
    <property type="entry name" value="ExbD"/>
</dbReference>
<dbReference type="PANTHER" id="PTHR30558:SF3">
    <property type="entry name" value="BIOPOLYMER TRANSPORT PROTEIN EXBD-RELATED"/>
    <property type="match status" value="1"/>
</dbReference>
<dbReference type="GO" id="GO:0005886">
    <property type="term" value="C:plasma membrane"/>
    <property type="evidence" value="ECO:0007669"/>
    <property type="project" value="UniProtKB-SubCell"/>
</dbReference>
<accession>A0A0A0HKK8</accession>
<evidence type="ECO:0000256" key="3">
    <source>
        <dbReference type="ARBA" id="ARBA00022475"/>
    </source>
</evidence>
<gene>
    <name evidence="8" type="ORF">rosmuc_02996</name>
</gene>
<keyword evidence="6" id="KW-0472">Membrane</keyword>
<evidence type="ECO:0000256" key="4">
    <source>
        <dbReference type="ARBA" id="ARBA00022692"/>
    </source>
</evidence>
<comment type="subcellular location">
    <subcellularLocation>
        <location evidence="1">Cell membrane</location>
        <topology evidence="1">Single-pass membrane protein</topology>
    </subcellularLocation>
    <subcellularLocation>
        <location evidence="7">Cell membrane</location>
        <topology evidence="7">Single-pass type II membrane protein</topology>
    </subcellularLocation>
</comment>
<evidence type="ECO:0000313" key="8">
    <source>
        <dbReference type="EMBL" id="KGM86703.1"/>
    </source>
</evidence>
<dbReference type="AlphaFoldDB" id="A0A0A0HKK8"/>
<evidence type="ECO:0000256" key="7">
    <source>
        <dbReference type="RuleBase" id="RU003879"/>
    </source>
</evidence>
<dbReference type="GO" id="GO:0015031">
    <property type="term" value="P:protein transport"/>
    <property type="evidence" value="ECO:0007669"/>
    <property type="project" value="UniProtKB-KW"/>
</dbReference>